<gene>
    <name evidence="3" type="ORF">ILEXP_LOCUS52302</name>
</gene>
<keyword evidence="4" id="KW-1185">Reference proteome</keyword>
<dbReference type="Proteomes" id="UP001642360">
    <property type="component" value="Unassembled WGS sequence"/>
</dbReference>
<evidence type="ECO:0000259" key="2">
    <source>
        <dbReference type="Pfam" id="PF03195"/>
    </source>
</evidence>
<proteinExistence type="inferred from homology"/>
<evidence type="ECO:0000313" key="4">
    <source>
        <dbReference type="Proteomes" id="UP001642360"/>
    </source>
</evidence>
<organism evidence="3 4">
    <name type="scientific">Ilex paraguariensis</name>
    <name type="common">yerba mate</name>
    <dbReference type="NCBI Taxonomy" id="185542"/>
    <lineage>
        <taxon>Eukaryota</taxon>
        <taxon>Viridiplantae</taxon>
        <taxon>Streptophyta</taxon>
        <taxon>Embryophyta</taxon>
        <taxon>Tracheophyta</taxon>
        <taxon>Spermatophyta</taxon>
        <taxon>Magnoliopsida</taxon>
        <taxon>eudicotyledons</taxon>
        <taxon>Gunneridae</taxon>
        <taxon>Pentapetalae</taxon>
        <taxon>asterids</taxon>
        <taxon>campanulids</taxon>
        <taxon>Aquifoliales</taxon>
        <taxon>Aquifoliaceae</taxon>
        <taxon>Ilex</taxon>
    </lineage>
</organism>
<comment type="similarity">
    <text evidence="1">Belongs to the LOB domain-containing protein family.</text>
</comment>
<name>A0ABC8UM76_9AQUA</name>
<dbReference type="InterPro" id="IPR004883">
    <property type="entry name" value="LOB"/>
</dbReference>
<feature type="non-terminal residue" evidence="3">
    <location>
        <position position="72"/>
    </location>
</feature>
<accession>A0ABC8UM76</accession>
<feature type="non-terminal residue" evidence="3">
    <location>
        <position position="1"/>
    </location>
</feature>
<feature type="domain" description="LOB" evidence="2">
    <location>
        <begin position="2"/>
        <end position="44"/>
    </location>
</feature>
<dbReference type="Pfam" id="PF03195">
    <property type="entry name" value="LOB"/>
    <property type="match status" value="1"/>
</dbReference>
<evidence type="ECO:0000256" key="1">
    <source>
        <dbReference type="ARBA" id="ARBA00005474"/>
    </source>
</evidence>
<dbReference type="AlphaFoldDB" id="A0ABC8UM76"/>
<comment type="caution">
    <text evidence="3">The sequence shown here is derived from an EMBL/GenBank/DDBJ whole genome shotgun (WGS) entry which is preliminary data.</text>
</comment>
<reference evidence="3 4" key="1">
    <citation type="submission" date="2024-02" db="EMBL/GenBank/DDBJ databases">
        <authorList>
            <person name="Vignale AGUSTIN F."/>
            <person name="Sosa J E."/>
            <person name="Modenutti C."/>
        </authorList>
    </citation>
    <scope>NUCLEOTIDE SEQUENCE [LARGE SCALE GENOMIC DNA]</scope>
</reference>
<evidence type="ECO:0000313" key="3">
    <source>
        <dbReference type="EMBL" id="CAK9182165.1"/>
    </source>
</evidence>
<sequence length="72" mass="8099">EATDTLHYEAQCRIKDPVVCGRVRIITQLHLQIHDAQNQLAKMQAEAAFLTAPAHEELQESASNLQHLIARI</sequence>
<dbReference type="EMBL" id="CAUOFW020008269">
    <property type="protein sequence ID" value="CAK9182165.1"/>
    <property type="molecule type" value="Genomic_DNA"/>
</dbReference>
<protein>
    <recommendedName>
        <fullName evidence="2">LOB domain-containing protein</fullName>
    </recommendedName>
</protein>